<comment type="caution">
    <text evidence="4">The sequence shown here is derived from an EMBL/GenBank/DDBJ whole genome shotgun (WGS) entry which is preliminary data.</text>
</comment>
<dbReference type="Gene3D" id="2.120.10.80">
    <property type="entry name" value="Kelch-type beta propeller"/>
    <property type="match status" value="2"/>
</dbReference>
<keyword evidence="3" id="KW-0732">Signal</keyword>
<feature type="signal peptide" evidence="3">
    <location>
        <begin position="1"/>
        <end position="25"/>
    </location>
</feature>
<gene>
    <name evidence="4" type="ORF">OCU04_002754</name>
</gene>
<feature type="chain" id="PRO_5040836399" description="Kelch repeat-containing protein" evidence="3">
    <location>
        <begin position="26"/>
        <end position="356"/>
    </location>
</feature>
<dbReference type="OrthoDB" id="45365at2759"/>
<evidence type="ECO:0000313" key="4">
    <source>
        <dbReference type="EMBL" id="KAJ8069080.1"/>
    </source>
</evidence>
<dbReference type="PANTHER" id="PTHR46344:SF27">
    <property type="entry name" value="KELCH REPEAT SUPERFAMILY PROTEIN"/>
    <property type="match status" value="1"/>
</dbReference>
<organism evidence="4 5">
    <name type="scientific">Sclerotinia nivalis</name>
    <dbReference type="NCBI Taxonomy" id="352851"/>
    <lineage>
        <taxon>Eukaryota</taxon>
        <taxon>Fungi</taxon>
        <taxon>Dikarya</taxon>
        <taxon>Ascomycota</taxon>
        <taxon>Pezizomycotina</taxon>
        <taxon>Leotiomycetes</taxon>
        <taxon>Helotiales</taxon>
        <taxon>Sclerotiniaceae</taxon>
        <taxon>Sclerotinia</taxon>
    </lineage>
</organism>
<dbReference type="InterPro" id="IPR015915">
    <property type="entry name" value="Kelch-typ_b-propeller"/>
</dbReference>
<dbReference type="SMART" id="SM00612">
    <property type="entry name" value="Kelch"/>
    <property type="match status" value="5"/>
</dbReference>
<sequence length="356" mass="38642">MITPFYFHPLPIILAYLTLIPQTLSTAIPQSSSDINTNPNLGTWHALPPIPISPRQEHATVYLDPYIYILGGVTPSNDPNNPFPTTTLTQRYSLLTNTWSTAAPLPLPLNHANAAVLNGAIYLLGGLTPSPQNPNLWTATRSCYIYHPETDIWSELPHEIPSGRQIGAAAIGNRGNTIYLAGGITHLDISETSQPSVDYFTAYTAGRELWTNLPSLPQPRDHAGKAFIGDSGPFFVIGGREYTHDNVVNTTYAYEFQTNTWGEKAQMPTARAGVASAVVGSQIFVMGGEGNPDAENGVFAQNEAYDVLTDEWREYAPMDVPRHGTSAVAIGKRIYVPGGGIGGEASTDYFSYFEVP</sequence>
<reference evidence="4" key="1">
    <citation type="submission" date="2022-11" db="EMBL/GenBank/DDBJ databases">
        <title>Genome Resource of Sclerotinia nivalis Strain SnTB1, a Plant Pathogen Isolated from American Ginseng.</title>
        <authorList>
            <person name="Fan S."/>
        </authorList>
    </citation>
    <scope>NUCLEOTIDE SEQUENCE</scope>
    <source>
        <strain evidence="4">SnTB1</strain>
    </source>
</reference>
<keyword evidence="1" id="KW-0880">Kelch repeat</keyword>
<dbReference type="EMBL" id="JAPEIS010000002">
    <property type="protein sequence ID" value="KAJ8069080.1"/>
    <property type="molecule type" value="Genomic_DNA"/>
</dbReference>
<evidence type="ECO:0000313" key="5">
    <source>
        <dbReference type="Proteomes" id="UP001152300"/>
    </source>
</evidence>
<dbReference type="PANTHER" id="PTHR46344">
    <property type="entry name" value="OS02G0202900 PROTEIN"/>
    <property type="match status" value="1"/>
</dbReference>
<dbReference type="InterPro" id="IPR006652">
    <property type="entry name" value="Kelch_1"/>
</dbReference>
<dbReference type="SUPFAM" id="SSF117281">
    <property type="entry name" value="Kelch motif"/>
    <property type="match status" value="2"/>
</dbReference>
<dbReference type="AlphaFoldDB" id="A0A9X0AUE9"/>
<evidence type="ECO:0008006" key="6">
    <source>
        <dbReference type="Google" id="ProtNLM"/>
    </source>
</evidence>
<dbReference type="Pfam" id="PF24681">
    <property type="entry name" value="Kelch_KLHDC2_KLHL20_DRC7"/>
    <property type="match status" value="1"/>
</dbReference>
<accession>A0A9X0AUE9</accession>
<proteinExistence type="predicted"/>
<evidence type="ECO:0000256" key="2">
    <source>
        <dbReference type="ARBA" id="ARBA00022737"/>
    </source>
</evidence>
<protein>
    <recommendedName>
        <fullName evidence="6">Kelch repeat-containing protein</fullName>
    </recommendedName>
</protein>
<evidence type="ECO:0000256" key="1">
    <source>
        <dbReference type="ARBA" id="ARBA00022441"/>
    </source>
</evidence>
<name>A0A9X0AUE9_9HELO</name>
<evidence type="ECO:0000256" key="3">
    <source>
        <dbReference type="SAM" id="SignalP"/>
    </source>
</evidence>
<dbReference type="Proteomes" id="UP001152300">
    <property type="component" value="Unassembled WGS sequence"/>
</dbReference>
<keyword evidence="5" id="KW-1185">Reference proteome</keyword>
<keyword evidence="2" id="KW-0677">Repeat</keyword>